<dbReference type="PROSITE" id="PS50005">
    <property type="entry name" value="TPR"/>
    <property type="match status" value="1"/>
</dbReference>
<dbReference type="RefSeq" id="WP_200350600.1">
    <property type="nucleotide sequence ID" value="NZ_BAABHZ010000008.1"/>
</dbReference>
<comment type="caution">
    <text evidence="4">The sequence shown here is derived from an EMBL/GenBank/DDBJ whole genome shotgun (WGS) entry which is preliminary data.</text>
</comment>
<evidence type="ECO:0000256" key="2">
    <source>
        <dbReference type="SAM" id="MobiDB-lite"/>
    </source>
</evidence>
<feature type="region of interest" description="Disordered" evidence="2">
    <location>
        <begin position="19"/>
        <end position="48"/>
    </location>
</feature>
<accession>A0A934R3J7</accession>
<evidence type="ECO:0000256" key="1">
    <source>
        <dbReference type="PROSITE-ProRule" id="PRU00339"/>
    </source>
</evidence>
<dbReference type="SUPFAM" id="SSF48452">
    <property type="entry name" value="TPR-like"/>
    <property type="match status" value="1"/>
</dbReference>
<dbReference type="SMART" id="SM00028">
    <property type="entry name" value="TPR"/>
    <property type="match status" value="3"/>
</dbReference>
<dbReference type="InterPro" id="IPR019734">
    <property type="entry name" value="TPR_rpt"/>
</dbReference>
<feature type="repeat" description="TPR" evidence="1">
    <location>
        <begin position="510"/>
        <end position="543"/>
    </location>
</feature>
<dbReference type="PANTHER" id="PTHR45588:SF1">
    <property type="entry name" value="WW DOMAIN-CONTAINING PROTEIN"/>
    <property type="match status" value="1"/>
</dbReference>
<dbReference type="AlphaFoldDB" id="A0A934R3J7"/>
<organism evidence="4 5">
    <name type="scientific">Luteolibacter yonseiensis</name>
    <dbReference type="NCBI Taxonomy" id="1144680"/>
    <lineage>
        <taxon>Bacteria</taxon>
        <taxon>Pseudomonadati</taxon>
        <taxon>Verrucomicrobiota</taxon>
        <taxon>Verrucomicrobiia</taxon>
        <taxon>Verrucomicrobiales</taxon>
        <taxon>Verrucomicrobiaceae</taxon>
        <taxon>Luteolibacter</taxon>
    </lineage>
</organism>
<dbReference type="InterPro" id="IPR011990">
    <property type="entry name" value="TPR-like_helical_dom_sf"/>
</dbReference>
<dbReference type="Proteomes" id="UP000600139">
    <property type="component" value="Unassembled WGS sequence"/>
</dbReference>
<evidence type="ECO:0000256" key="3">
    <source>
        <dbReference type="SAM" id="SignalP"/>
    </source>
</evidence>
<evidence type="ECO:0000313" key="4">
    <source>
        <dbReference type="EMBL" id="MBK1815641.1"/>
    </source>
</evidence>
<feature type="signal peptide" evidence="3">
    <location>
        <begin position="1"/>
        <end position="16"/>
    </location>
</feature>
<reference evidence="4" key="1">
    <citation type="submission" date="2021-01" db="EMBL/GenBank/DDBJ databases">
        <title>Modified the classification status of verrucomicrobia.</title>
        <authorList>
            <person name="Feng X."/>
        </authorList>
    </citation>
    <scope>NUCLEOTIDE SEQUENCE</scope>
    <source>
        <strain evidence="4">JCM 18052</strain>
    </source>
</reference>
<keyword evidence="3" id="KW-0732">Signal</keyword>
<evidence type="ECO:0000313" key="5">
    <source>
        <dbReference type="Proteomes" id="UP000600139"/>
    </source>
</evidence>
<dbReference type="EMBL" id="JAENIK010000009">
    <property type="protein sequence ID" value="MBK1815641.1"/>
    <property type="molecule type" value="Genomic_DNA"/>
</dbReference>
<keyword evidence="5" id="KW-1185">Reference proteome</keyword>
<gene>
    <name evidence="4" type="ORF">JIN84_08440</name>
</gene>
<keyword evidence="1" id="KW-0802">TPR repeat</keyword>
<dbReference type="PANTHER" id="PTHR45588">
    <property type="entry name" value="TPR DOMAIN-CONTAINING PROTEIN"/>
    <property type="match status" value="1"/>
</dbReference>
<proteinExistence type="predicted"/>
<feature type="chain" id="PRO_5037966897" evidence="3">
    <location>
        <begin position="17"/>
        <end position="576"/>
    </location>
</feature>
<name>A0A934R3J7_9BACT</name>
<dbReference type="Gene3D" id="1.25.40.10">
    <property type="entry name" value="Tetratricopeptide repeat domain"/>
    <property type="match status" value="1"/>
</dbReference>
<sequence length="576" mass="62233">MRIRTMAALLAGCALATGAEKTTPQKPKPKPAPAIEEKNAPAKQTPDVEDAIPGPVKALGEPAMATFPGGIRMAVSAATEKAQAHVNQGLNHLHGGWEFEASRHFAAAMREDPECLLAHWGMVMCLLNPSPETGPARNAVTDRLLDLVDQGKGTELERGYAYGLIKYIEEGPKGAAIAFHKIAGQFPNDMQAAIFAALFGRGGYDELGTATPDQEVAEKSLLAMMEKHPESPIPLNALLTIRAEAPDLGGSLDLARKLCRISPDYGPYQHLLGHYEWRCGQHAGAAAAFTRTSSLFSNWMKENKATPADCPEWVKSECYRVVSLASRGDFEGAQAAARAIAATPIPKDRVASPGIRLLLWDGKTLPARILLRRNLRGNAAEALKSLPAPDEIKGTRSKSLAYWWIDGLRFALDAQRLIEDGKTDEAQQVIDALTRHGETMSKAQTAAGDSGERSPWNRAFRALEILASELRGRLAMAGPKDRMGTAYNWFSSAADRQSPAPMMFEPMVLTPMASRLGEYYLAADKPTEAVEAYNRALALFPNDIGALKGLKDAYEKAKMPAEAAATEKKIGELGAE</sequence>
<protein>
    <submittedName>
        <fullName evidence="4">Tetratricopeptide repeat protein</fullName>
    </submittedName>
</protein>